<organism evidence="2">
    <name type="scientific">Ajellomyces capsulatus (strain H88)</name>
    <name type="common">Darling's disease fungus</name>
    <name type="synonym">Histoplasma capsulatum</name>
    <dbReference type="NCBI Taxonomy" id="544711"/>
    <lineage>
        <taxon>Eukaryota</taxon>
        <taxon>Fungi</taxon>
        <taxon>Dikarya</taxon>
        <taxon>Ascomycota</taxon>
        <taxon>Pezizomycotina</taxon>
        <taxon>Eurotiomycetes</taxon>
        <taxon>Eurotiomycetidae</taxon>
        <taxon>Onygenales</taxon>
        <taxon>Ajellomycetaceae</taxon>
        <taxon>Histoplasma</taxon>
    </lineage>
</organism>
<accession>F0UI12</accession>
<dbReference type="AlphaFoldDB" id="F0UI12"/>
<dbReference type="EMBL" id="DS990639">
    <property type="protein sequence ID" value="EGC46317.1"/>
    <property type="molecule type" value="Genomic_DNA"/>
</dbReference>
<gene>
    <name evidence="1" type="ORF">HCEG_05532</name>
</gene>
<name>F0UI12_AJEC8</name>
<evidence type="ECO:0000313" key="2">
    <source>
        <dbReference type="Proteomes" id="UP000008142"/>
    </source>
</evidence>
<dbReference type="Proteomes" id="UP000008142">
    <property type="component" value="Unassembled WGS sequence"/>
</dbReference>
<reference evidence="2" key="1">
    <citation type="submission" date="2008-07" db="EMBL/GenBank/DDBJ databases">
        <title>Annotation of Ajellomyces capsulatus strain H88.</title>
        <authorList>
            <person name="Champion M."/>
            <person name="Cuomo C."/>
            <person name="Ma L.-J."/>
            <person name="Henn M.R."/>
            <person name="Sil A."/>
            <person name="Goldman B."/>
            <person name="Young S.K."/>
            <person name="Kodira C.D."/>
            <person name="Zeng Q."/>
            <person name="Koehrsen M."/>
            <person name="Alvarado L."/>
            <person name="Berlin A."/>
            <person name="Borenstein D."/>
            <person name="Chen Z."/>
            <person name="Engels R."/>
            <person name="Freedman E."/>
            <person name="Gellesch M."/>
            <person name="Goldberg J."/>
            <person name="Griggs A."/>
            <person name="Gujja S."/>
            <person name="Heiman D."/>
            <person name="Hepburn T."/>
            <person name="Howarth C."/>
            <person name="Jen D."/>
            <person name="Larson L."/>
            <person name="Lewis B."/>
            <person name="Mehta T."/>
            <person name="Park D."/>
            <person name="Pearson M."/>
            <person name="Roberts A."/>
            <person name="Saif S."/>
            <person name="Shea T."/>
            <person name="Shenoy N."/>
            <person name="Sisk P."/>
            <person name="Stolte C."/>
            <person name="Sykes S."/>
            <person name="Walk T."/>
            <person name="White J."/>
            <person name="Yandava C."/>
            <person name="Klein B."/>
            <person name="McEwen J.G."/>
            <person name="Puccia R."/>
            <person name="Goldman G.H."/>
            <person name="Felipe M.S."/>
            <person name="Nino-Vega G."/>
            <person name="San-Blas G."/>
            <person name="Taylor J."/>
            <person name="Mendoza L."/>
            <person name="Galagan J."/>
            <person name="Nusbaum C."/>
            <person name="Birren B."/>
        </authorList>
    </citation>
    <scope>NUCLEOTIDE SEQUENCE [LARGE SCALE GENOMIC DNA]</scope>
    <source>
        <strain evidence="2">H88</strain>
    </source>
</reference>
<dbReference type="HOGENOM" id="CLU_1651651_0_0_1"/>
<sequence>MSPPNIALAVCDNPQSHRLSILFPPLQADPALTRNRGKKKGKQEYEEFSAAKQAPLPTTAQLAQKFPRNSALPTAAKYFSHLQPPISPREARVDCPSKNFHLTLPVEIWIWVADRNVASPKVTLGALVAALGARGMPLLIKPHIVGLPNACLCHVTHTHI</sequence>
<protein>
    <submittedName>
        <fullName evidence="1">Predicted protein</fullName>
    </submittedName>
</protein>
<evidence type="ECO:0000313" key="1">
    <source>
        <dbReference type="EMBL" id="EGC46317.1"/>
    </source>
</evidence>
<proteinExistence type="predicted"/>